<keyword evidence="2" id="KW-1185">Reference proteome</keyword>
<proteinExistence type="predicted"/>
<dbReference type="AlphaFoldDB" id="A0A833TMQ9"/>
<dbReference type="EMBL" id="WSZM01000090">
    <property type="protein sequence ID" value="KAF4043361.1"/>
    <property type="molecule type" value="Genomic_DNA"/>
</dbReference>
<evidence type="ECO:0000313" key="2">
    <source>
        <dbReference type="Proteomes" id="UP000602510"/>
    </source>
</evidence>
<organism evidence="1 2">
    <name type="scientific">Phytophthora infestans</name>
    <name type="common">Potato late blight agent</name>
    <name type="synonym">Botrytis infestans</name>
    <dbReference type="NCBI Taxonomy" id="4787"/>
    <lineage>
        <taxon>Eukaryota</taxon>
        <taxon>Sar</taxon>
        <taxon>Stramenopiles</taxon>
        <taxon>Oomycota</taxon>
        <taxon>Peronosporomycetes</taxon>
        <taxon>Peronosporales</taxon>
        <taxon>Peronosporaceae</taxon>
        <taxon>Phytophthora</taxon>
    </lineage>
</organism>
<dbReference type="Proteomes" id="UP000602510">
    <property type="component" value="Unassembled WGS sequence"/>
</dbReference>
<protein>
    <submittedName>
        <fullName evidence="1">Uncharacterized protein</fullName>
    </submittedName>
</protein>
<comment type="caution">
    <text evidence="1">The sequence shown here is derived from an EMBL/GenBank/DDBJ whole genome shotgun (WGS) entry which is preliminary data.</text>
</comment>
<sequence>MADQLKKVSKPHEDVLTRLPRLESKTTLCRVMELNQFNHHVRKLGPLVNPVFGEQPAFFIESGR</sequence>
<gene>
    <name evidence="1" type="ORF">GN244_ATG04403</name>
</gene>
<accession>A0A833TMQ9</accession>
<evidence type="ECO:0000313" key="1">
    <source>
        <dbReference type="EMBL" id="KAF4043361.1"/>
    </source>
</evidence>
<reference evidence="1" key="1">
    <citation type="submission" date="2020-04" db="EMBL/GenBank/DDBJ databases">
        <title>Hybrid Assembly of Korean Phytophthora infestans isolates.</title>
        <authorList>
            <person name="Prokchorchik M."/>
            <person name="Lee Y."/>
            <person name="Seo J."/>
            <person name="Cho J.-H."/>
            <person name="Park Y.-E."/>
            <person name="Jang D.-C."/>
            <person name="Im J.-S."/>
            <person name="Choi J.-G."/>
            <person name="Park H.-J."/>
            <person name="Lee G.-B."/>
            <person name="Lee Y.-G."/>
            <person name="Hong S.-Y."/>
            <person name="Cho K."/>
            <person name="Sohn K.H."/>
        </authorList>
    </citation>
    <scope>NUCLEOTIDE SEQUENCE</scope>
    <source>
        <strain evidence="1">KR_1_A1</strain>
    </source>
</reference>
<name>A0A833TMQ9_PHYIN</name>